<dbReference type="GeneID" id="68349697"/>
<gene>
    <name evidence="7" type="ORF">HRG_00568</name>
</gene>
<evidence type="ECO:0000256" key="2">
    <source>
        <dbReference type="ARBA" id="ARBA00022729"/>
    </source>
</evidence>
<dbReference type="SUPFAM" id="SSF56399">
    <property type="entry name" value="ADP-ribosylation"/>
    <property type="match status" value="1"/>
</dbReference>
<feature type="compositionally biased region" description="Polar residues" evidence="5">
    <location>
        <begin position="271"/>
        <end position="282"/>
    </location>
</feature>
<organism evidence="7 8">
    <name type="scientific">Hirsutella rhossiliensis</name>
    <dbReference type="NCBI Taxonomy" id="111463"/>
    <lineage>
        <taxon>Eukaryota</taxon>
        <taxon>Fungi</taxon>
        <taxon>Dikarya</taxon>
        <taxon>Ascomycota</taxon>
        <taxon>Pezizomycotina</taxon>
        <taxon>Sordariomycetes</taxon>
        <taxon>Hypocreomycetidae</taxon>
        <taxon>Hypocreales</taxon>
        <taxon>Ophiocordycipitaceae</taxon>
        <taxon>Hirsutella</taxon>
    </lineage>
</organism>
<dbReference type="InterPro" id="IPR001144">
    <property type="entry name" value="Enterotoxin_A"/>
</dbReference>
<dbReference type="EMBL" id="JAIZPD010000001">
    <property type="protein sequence ID" value="KAH0967926.1"/>
    <property type="molecule type" value="Genomic_DNA"/>
</dbReference>
<sequence>MAVSATLLWLFWLGCGNARVTTSLGVPEGPEALNTLFSREDGKKFVWRGDVRDNVTIQRAGGFRPRGSYVDEEEAFDLERHKQGAMAWKDEQYDSEDSDAESCSPSEMGWASAYVSTASSSSAVSHLPWIYLVRATPNMIDTVRALNLEDNEEEFAALGGILWPQVVGHMSLEALQRLNRRYPDGIPDDVAVENVVPNPQYDADRFRDSVADSSRAEGYDRGSMEAAIEFMGRPGVGEVVGWTGQFPLLPVDSPCPSPSASGDSSSEETQGESAILSSQRGQNAALTEEDLLAAAEYLREHDEPCEADSHSLNSYLVVEAEDAIATSLERFDRENPDGPFGHNRGIAEADAFIQQAIDRMRRGQNGVCNLLDGCGSMLGKFSRAKRAEGGASKGLEPFCGKLKKTDACDHIQDVEIGFKLSDDYFSGTYDRLGAILEGPAGKASLEIAEAPPSGFEKWFRVGPNMLDIKKGINKIQLTAAGHYSGTRNDEWKLQDMVLRARCVESGYRVEVDKFKALNAVYKHKHTGRESDQLLAQTVATLDIAPTDWHMRPVCSYIEELKFEFTLSDQYFSGTYEAIVLLLGRSGRILVAQEPSPGFSVSKAVDLKKAFGSDEIPVRDIKQLYLVDLPSIGYFTRDAWKLQGLTFTAKCAGSSKTMEMKKFQSVNQWLQHGPGFRPQKVWSGEINPEDWWEVSS</sequence>
<evidence type="ECO:0000313" key="7">
    <source>
        <dbReference type="EMBL" id="KAH0967926.1"/>
    </source>
</evidence>
<evidence type="ECO:0000256" key="4">
    <source>
        <dbReference type="ARBA" id="ARBA00023157"/>
    </source>
</evidence>
<keyword evidence="8" id="KW-1185">Reference proteome</keyword>
<accession>A0A9P8SP78</accession>
<protein>
    <submittedName>
        <fullName evidence="7">Heat-labile enterotoxin alpha chain domain-containing protein</fullName>
    </submittedName>
</protein>
<dbReference type="GO" id="GO:0090729">
    <property type="term" value="F:toxin activity"/>
    <property type="evidence" value="ECO:0007669"/>
    <property type="project" value="UniProtKB-KW"/>
</dbReference>
<keyword evidence="1" id="KW-0800">Toxin</keyword>
<reference evidence="7" key="1">
    <citation type="submission" date="2021-09" db="EMBL/GenBank/DDBJ databases">
        <title>A high-quality genome of the endoparasitic fungus Hirsutella rhossiliensis with a comparison of Hirsutella genomes reveals transposable elements contributing to genome size variation.</title>
        <authorList>
            <person name="Lin R."/>
            <person name="Jiao Y."/>
            <person name="Sun X."/>
            <person name="Ling J."/>
            <person name="Xie B."/>
            <person name="Cheng X."/>
        </authorList>
    </citation>
    <scope>NUCLEOTIDE SEQUENCE</scope>
    <source>
        <strain evidence="7">HR02</strain>
    </source>
</reference>
<feature type="signal peptide" evidence="6">
    <location>
        <begin position="1"/>
        <end position="18"/>
    </location>
</feature>
<evidence type="ECO:0000256" key="6">
    <source>
        <dbReference type="SAM" id="SignalP"/>
    </source>
</evidence>
<dbReference type="Gene3D" id="3.90.210.10">
    <property type="entry name" value="Heat-Labile Enterotoxin, subunit A"/>
    <property type="match status" value="1"/>
</dbReference>
<keyword evidence="3" id="KW-0843">Virulence</keyword>
<dbReference type="Pfam" id="PF01375">
    <property type="entry name" value="Enterotoxin_a"/>
    <property type="match status" value="1"/>
</dbReference>
<feature type="region of interest" description="Disordered" evidence="5">
    <location>
        <begin position="250"/>
        <end position="283"/>
    </location>
</feature>
<dbReference type="AlphaFoldDB" id="A0A9P8SP78"/>
<proteinExistence type="predicted"/>
<feature type="chain" id="PRO_5040248514" evidence="6">
    <location>
        <begin position="19"/>
        <end position="695"/>
    </location>
</feature>
<dbReference type="RefSeq" id="XP_044725439.1">
    <property type="nucleotide sequence ID" value="XM_044859039.1"/>
</dbReference>
<keyword evidence="4" id="KW-1015">Disulfide bond</keyword>
<dbReference type="OrthoDB" id="4924915at2759"/>
<evidence type="ECO:0000256" key="5">
    <source>
        <dbReference type="SAM" id="MobiDB-lite"/>
    </source>
</evidence>
<keyword evidence="2 6" id="KW-0732">Signal</keyword>
<comment type="caution">
    <text evidence="7">The sequence shown here is derived from an EMBL/GenBank/DDBJ whole genome shotgun (WGS) entry which is preliminary data.</text>
</comment>
<evidence type="ECO:0000256" key="3">
    <source>
        <dbReference type="ARBA" id="ARBA00023026"/>
    </source>
</evidence>
<name>A0A9P8SP78_9HYPO</name>
<evidence type="ECO:0000313" key="8">
    <source>
        <dbReference type="Proteomes" id="UP000824596"/>
    </source>
</evidence>
<evidence type="ECO:0000256" key="1">
    <source>
        <dbReference type="ARBA" id="ARBA00022656"/>
    </source>
</evidence>
<dbReference type="Proteomes" id="UP000824596">
    <property type="component" value="Unassembled WGS sequence"/>
</dbReference>